<evidence type="ECO:0000256" key="1">
    <source>
        <dbReference type="ARBA" id="ARBA00004604"/>
    </source>
</evidence>
<dbReference type="PANTHER" id="PTHR12728:SF0">
    <property type="entry name" value="RIBOSOME PRODUCTION FACTOR 2 HOMOLOG"/>
    <property type="match status" value="1"/>
</dbReference>
<evidence type="ECO:0000313" key="8">
    <source>
        <dbReference type="Proteomes" id="UP000323386"/>
    </source>
</evidence>
<reference evidence="7 8" key="1">
    <citation type="submission" date="2018-03" db="EMBL/GenBank/DDBJ databases">
        <authorList>
            <person name="Guldener U."/>
        </authorList>
    </citation>
    <scope>NUCLEOTIDE SEQUENCE [LARGE SCALE GENOMIC DNA]</scope>
    <source>
        <strain evidence="7 8">DAOM196992</strain>
    </source>
</reference>
<dbReference type="GO" id="GO:0019843">
    <property type="term" value="F:rRNA binding"/>
    <property type="evidence" value="ECO:0007669"/>
    <property type="project" value="UniProtKB-UniRule"/>
</dbReference>
<proteinExistence type="inferred from homology"/>
<dbReference type="SMART" id="SM00879">
    <property type="entry name" value="Brix"/>
    <property type="match status" value="1"/>
</dbReference>
<evidence type="ECO:0000313" key="7">
    <source>
        <dbReference type="EMBL" id="SPO34550.1"/>
    </source>
</evidence>
<comment type="similarity">
    <text evidence="2 4">Belongs to the RPF2 family.</text>
</comment>
<evidence type="ECO:0000259" key="6">
    <source>
        <dbReference type="PROSITE" id="PS50833"/>
    </source>
</evidence>
<dbReference type="InterPro" id="IPR007109">
    <property type="entry name" value="Brix"/>
</dbReference>
<evidence type="ECO:0000256" key="3">
    <source>
        <dbReference type="ARBA" id="ARBA00023242"/>
    </source>
</evidence>
<dbReference type="EMBL" id="OOIP01000001">
    <property type="protein sequence ID" value="SPO34550.1"/>
    <property type="molecule type" value="Genomic_DNA"/>
</dbReference>
<feature type="compositionally biased region" description="Acidic residues" evidence="5">
    <location>
        <begin position="381"/>
        <end position="435"/>
    </location>
</feature>
<comment type="subcellular location">
    <subcellularLocation>
        <location evidence="1 4">Nucleus</location>
        <location evidence="1 4">Nucleolus</location>
    </subcellularLocation>
</comment>
<dbReference type="OrthoDB" id="407658at2759"/>
<protein>
    <recommendedName>
        <fullName evidence="4">Ribosome production factor 2 homolog</fullName>
    </recommendedName>
    <alternativeName>
        <fullName evidence="4">Ribosome biogenesis protein RPF2 homolog</fullName>
    </alternativeName>
</protein>
<name>A0A5C3ERS7_9BASI</name>
<feature type="domain" description="Brix" evidence="6">
    <location>
        <begin position="28"/>
        <end position="300"/>
    </location>
</feature>
<dbReference type="Proteomes" id="UP000323386">
    <property type="component" value="Unassembled WGS sequence"/>
</dbReference>
<organism evidence="7 8">
    <name type="scientific">Pseudozyma flocculosa</name>
    <dbReference type="NCBI Taxonomy" id="84751"/>
    <lineage>
        <taxon>Eukaryota</taxon>
        <taxon>Fungi</taxon>
        <taxon>Dikarya</taxon>
        <taxon>Basidiomycota</taxon>
        <taxon>Ustilaginomycotina</taxon>
        <taxon>Ustilaginomycetes</taxon>
        <taxon>Ustilaginales</taxon>
        <taxon>Ustilaginaceae</taxon>
        <taxon>Pseudozyma</taxon>
    </lineage>
</organism>
<dbReference type="GO" id="GO:0000463">
    <property type="term" value="P:maturation of LSU-rRNA from tricistronic rRNA transcript (SSU-rRNA, 5.8S rRNA, LSU-rRNA)"/>
    <property type="evidence" value="ECO:0007669"/>
    <property type="project" value="TreeGrafter"/>
</dbReference>
<keyword evidence="3 4" id="KW-0539">Nucleus</keyword>
<accession>A0A5C3ERS7</accession>
<evidence type="ECO:0000256" key="4">
    <source>
        <dbReference type="RuleBase" id="RU367086"/>
    </source>
</evidence>
<dbReference type="PANTHER" id="PTHR12728">
    <property type="entry name" value="BRIX DOMAIN CONTAINING PROTEIN"/>
    <property type="match status" value="1"/>
</dbReference>
<dbReference type="AlphaFoldDB" id="A0A5C3ERS7"/>
<gene>
    <name evidence="7" type="ORF">PSFLO_00021</name>
</gene>
<evidence type="ECO:0000256" key="5">
    <source>
        <dbReference type="SAM" id="MobiDB-lite"/>
    </source>
</evidence>
<evidence type="ECO:0000256" key="2">
    <source>
        <dbReference type="ARBA" id="ARBA00010782"/>
    </source>
</evidence>
<feature type="compositionally biased region" description="Gly residues" evidence="5">
    <location>
        <begin position="368"/>
        <end position="380"/>
    </location>
</feature>
<feature type="region of interest" description="Disordered" evidence="5">
    <location>
        <begin position="306"/>
        <end position="461"/>
    </location>
</feature>
<dbReference type="PROSITE" id="PS50833">
    <property type="entry name" value="BRIX"/>
    <property type="match status" value="1"/>
</dbReference>
<keyword evidence="8" id="KW-1185">Reference proteome</keyword>
<dbReference type="GO" id="GO:0005730">
    <property type="term" value="C:nucleolus"/>
    <property type="evidence" value="ECO:0007669"/>
    <property type="project" value="UniProtKB-SubCell"/>
</dbReference>
<dbReference type="GO" id="GO:0000027">
    <property type="term" value="P:ribosomal large subunit assembly"/>
    <property type="evidence" value="ECO:0007669"/>
    <property type="project" value="InterPro"/>
</dbReference>
<dbReference type="InterPro" id="IPR039770">
    <property type="entry name" value="Rpf2"/>
</dbReference>
<sequence>MLRTVKPKNARSKRALEKREAREFEAAKTAVFVKGSRTSAKVNLAMQELSLLKKPDVIPFNKKNEVQPFEDTSSFDFWSSKNDASLFLVGNSQKKRPDNLTWIRMFDGKVLDMIETGVVEVKSMQDFKGPKPGLGMRPLFHFSGPQFHTPDDASVSTLCGSDGTDADPTGAYQQLKSMLLDFYRGEELKNNQIALSGLQHLISVTAAPISSAVKGDDAAKGANGDATLEALYKAAGLTNQGTSLATSTQTLTSPEHNLVHIRIYTIQMLASGSKLPRIELSECGPSLDLTMRRRRPAPLDVMTAALRRPKTAEELNKQGKGKKKNIETDDMGDMVGRIHVGRQDLGDLQTRKMKGLKRGGDDDDEGAQGSGDDGESGPGGESDDDDDEQVGYEDDDDEEVYGEEDASDEELEMEDMTMPVDDDEGDEEEDDEDEKEAAPAPPPARKAKAAPAASNRKKQRQ</sequence>
<dbReference type="Pfam" id="PF04427">
    <property type="entry name" value="Brix"/>
    <property type="match status" value="1"/>
</dbReference>